<evidence type="ECO:0000259" key="1">
    <source>
        <dbReference type="Pfam" id="PF01656"/>
    </source>
</evidence>
<organism evidence="2 3">
    <name type="scientific">Devosia soli</name>
    <dbReference type="NCBI Taxonomy" id="361041"/>
    <lineage>
        <taxon>Bacteria</taxon>
        <taxon>Pseudomonadati</taxon>
        <taxon>Pseudomonadota</taxon>
        <taxon>Alphaproteobacteria</taxon>
        <taxon>Hyphomicrobiales</taxon>
        <taxon>Devosiaceae</taxon>
        <taxon>Devosia</taxon>
    </lineage>
</organism>
<gene>
    <name evidence="2" type="ORF">VW35_16450</name>
</gene>
<dbReference type="PATRIC" id="fig|361041.3.peg.2689"/>
<dbReference type="AlphaFoldDB" id="A0A0F5L3U5"/>
<protein>
    <recommendedName>
        <fullName evidence="1">CobQ/CobB/MinD/ParA nucleotide binding domain-containing protein</fullName>
    </recommendedName>
</protein>
<feature type="domain" description="CobQ/CobB/MinD/ParA nucleotide binding" evidence="1">
    <location>
        <begin position="2"/>
        <end position="99"/>
    </location>
</feature>
<dbReference type="STRING" id="361041.VW35_16450"/>
<dbReference type="SUPFAM" id="SSF52540">
    <property type="entry name" value="P-loop containing nucleoside triphosphate hydrolases"/>
    <property type="match status" value="1"/>
</dbReference>
<reference evidence="2 3" key="1">
    <citation type="submission" date="2015-03" db="EMBL/GenBank/DDBJ databases">
        <authorList>
            <person name="Hassan Y.I."/>
            <person name="Lepp D."/>
            <person name="Zhou T."/>
        </authorList>
    </citation>
    <scope>NUCLEOTIDE SEQUENCE [LARGE SCALE GENOMIC DNA]</scope>
    <source>
        <strain evidence="2 3">GH2-10</strain>
    </source>
</reference>
<comment type="caution">
    <text evidence="2">The sequence shown here is derived from an EMBL/GenBank/DDBJ whole genome shotgun (WGS) entry which is preliminary data.</text>
</comment>
<evidence type="ECO:0000313" key="3">
    <source>
        <dbReference type="Proteomes" id="UP000033514"/>
    </source>
</evidence>
<dbReference type="Pfam" id="PF01656">
    <property type="entry name" value="CbiA"/>
    <property type="match status" value="1"/>
</dbReference>
<dbReference type="InterPro" id="IPR002586">
    <property type="entry name" value="CobQ/CobB/MinD/ParA_Nub-bd_dom"/>
</dbReference>
<dbReference type="Proteomes" id="UP000033514">
    <property type="component" value="Unassembled WGS sequence"/>
</dbReference>
<keyword evidence="3" id="KW-1185">Reference proteome</keyword>
<proteinExistence type="predicted"/>
<dbReference type="EMBL" id="LAJG01000036">
    <property type="protein sequence ID" value="KKB76900.1"/>
    <property type="molecule type" value="Genomic_DNA"/>
</dbReference>
<sequence length="240" mass="26156">MLVITSAKGGTGKSNKAVVTVTTLRSLGQQVAVYDADASVSSTYLALRIPDVPEDQQDPLLGAVRYDMRDPEEAETFIRSMDSGVRTIIHDFPGGAHASVAELFPAEYSNGLGEIAELAADYGYRLTIMHMKAADPSYEASFHTLADGFGDGVDFVAVLNRGLMTDQNLSNWTASGARSRLFELGGREITLPALAPSLLQYGLKGIADEAVITDPYHRQLRRLFLRKAEQELNAITNWLF</sequence>
<evidence type="ECO:0000313" key="2">
    <source>
        <dbReference type="EMBL" id="KKB76900.1"/>
    </source>
</evidence>
<dbReference type="InterPro" id="IPR027417">
    <property type="entry name" value="P-loop_NTPase"/>
</dbReference>
<accession>A0A0F5L3U5</accession>
<name>A0A0F5L3U5_9HYPH</name>
<dbReference type="RefSeq" id="WP_046144190.1">
    <property type="nucleotide sequence ID" value="NZ_LAJG01000036.1"/>
</dbReference>
<dbReference type="Gene3D" id="3.40.50.300">
    <property type="entry name" value="P-loop containing nucleotide triphosphate hydrolases"/>
    <property type="match status" value="1"/>
</dbReference>